<proteinExistence type="inferred from homology"/>
<dbReference type="Proteomes" id="UP000007812">
    <property type="component" value="Chromosome"/>
</dbReference>
<dbReference type="HOGENOM" id="CLU_033546_2_2_2"/>
<gene>
    <name evidence="10" type="primary">prs</name>
    <name evidence="13" type="ordered locus">Mcup_0443</name>
</gene>
<protein>
    <recommendedName>
        <fullName evidence="10">Ribose-phosphate pyrophosphokinase</fullName>
        <shortName evidence="10">RPPK</shortName>
        <ecNumber evidence="10">2.7.6.1</ecNumber>
    </recommendedName>
    <alternativeName>
        <fullName evidence="10">5-phospho-D-ribosyl alpha-1-diphosphate synthase</fullName>
    </alternativeName>
    <alternativeName>
        <fullName evidence="10">Phosphoribosyl diphosphate synthase</fullName>
    </alternativeName>
    <alternativeName>
        <fullName evidence="10">Phosphoribosyl pyrophosphate synthase</fullName>
        <shortName evidence="10">P-Rib-PP synthase</shortName>
        <shortName evidence="10">PRPP synthase</shortName>
        <shortName evidence="10">PRPPase</shortName>
    </alternativeName>
</protein>
<evidence type="ECO:0000256" key="6">
    <source>
        <dbReference type="ARBA" id="ARBA00022777"/>
    </source>
</evidence>
<evidence type="ECO:0000256" key="9">
    <source>
        <dbReference type="ARBA" id="ARBA00049535"/>
    </source>
</evidence>
<dbReference type="GO" id="GO:0006015">
    <property type="term" value="P:5-phosphoribose 1-diphosphate biosynthetic process"/>
    <property type="evidence" value="ECO:0007669"/>
    <property type="project" value="UniProtKB-UniRule"/>
</dbReference>
<dbReference type="UniPathway" id="UPA00087">
    <property type="reaction ID" value="UER00172"/>
</dbReference>
<feature type="binding site" evidence="10">
    <location>
        <begin position="220"/>
        <end position="224"/>
    </location>
    <ligand>
        <name>D-ribose 5-phosphate</name>
        <dbReference type="ChEBI" id="CHEBI:78346"/>
    </ligand>
</feature>
<dbReference type="GO" id="GO:0005737">
    <property type="term" value="C:cytoplasm"/>
    <property type="evidence" value="ECO:0007669"/>
    <property type="project" value="UniProtKB-SubCell"/>
</dbReference>
<feature type="binding site" evidence="10">
    <location>
        <begin position="93"/>
        <end position="94"/>
    </location>
    <ligand>
        <name>ATP</name>
        <dbReference type="ChEBI" id="CHEBI:30616"/>
    </ligand>
</feature>
<evidence type="ECO:0000256" key="1">
    <source>
        <dbReference type="ARBA" id="ARBA00022490"/>
    </source>
</evidence>
<name>F4G052_METCR</name>
<comment type="catalytic activity">
    <reaction evidence="9 10">
        <text>D-ribose 5-phosphate + ATP = 5-phospho-alpha-D-ribose 1-diphosphate + AMP + H(+)</text>
        <dbReference type="Rhea" id="RHEA:15609"/>
        <dbReference type="ChEBI" id="CHEBI:15378"/>
        <dbReference type="ChEBI" id="CHEBI:30616"/>
        <dbReference type="ChEBI" id="CHEBI:58017"/>
        <dbReference type="ChEBI" id="CHEBI:78346"/>
        <dbReference type="ChEBI" id="CHEBI:456215"/>
        <dbReference type="EC" id="2.7.6.1"/>
    </reaction>
</comment>
<dbReference type="RefSeq" id="WP_013737049.1">
    <property type="nucleotide sequence ID" value="NC_015435.1"/>
</dbReference>
<dbReference type="PANTHER" id="PTHR10210">
    <property type="entry name" value="RIBOSE-PHOSPHATE DIPHOSPHOKINASE FAMILY MEMBER"/>
    <property type="match status" value="1"/>
</dbReference>
<dbReference type="SMART" id="SM01400">
    <property type="entry name" value="Pribosyltran_N"/>
    <property type="match status" value="1"/>
</dbReference>
<dbReference type="InterPro" id="IPR037514">
    <property type="entry name" value="Rib-P_diPkinase_arc"/>
</dbReference>
<feature type="binding site" evidence="10">
    <location>
        <position position="190"/>
    </location>
    <ligand>
        <name>D-ribose 5-phosphate</name>
        <dbReference type="ChEBI" id="CHEBI:78346"/>
    </ligand>
</feature>
<keyword evidence="8 10" id="KW-0460">Magnesium</keyword>
<comment type="pathway">
    <text evidence="10">Metabolic intermediate biosynthesis; 5-phospho-alpha-D-ribose 1-diphosphate biosynthesis; 5-phospho-alpha-D-ribose 1-diphosphate from D-ribose 5-phosphate (route I): step 1/1.</text>
</comment>
<dbReference type="eggNOG" id="arCOG00067">
    <property type="taxonomic scope" value="Archaea"/>
</dbReference>
<evidence type="ECO:0000313" key="13">
    <source>
        <dbReference type="EMBL" id="AEB94551.1"/>
    </source>
</evidence>
<dbReference type="GO" id="GO:0004749">
    <property type="term" value="F:ribose phosphate diphosphokinase activity"/>
    <property type="evidence" value="ECO:0007669"/>
    <property type="project" value="UniProtKB-UniRule"/>
</dbReference>
<keyword evidence="3 10" id="KW-0479">Metal-binding</keyword>
<dbReference type="Pfam" id="PF00156">
    <property type="entry name" value="Pribosyltran"/>
    <property type="match status" value="1"/>
</dbReference>
<evidence type="ECO:0000256" key="5">
    <source>
        <dbReference type="ARBA" id="ARBA00022741"/>
    </source>
</evidence>
<organism evidence="13 14">
    <name type="scientific">Metallosphaera cuprina (strain Ar-4)</name>
    <dbReference type="NCBI Taxonomy" id="1006006"/>
    <lineage>
        <taxon>Archaea</taxon>
        <taxon>Thermoproteota</taxon>
        <taxon>Thermoprotei</taxon>
        <taxon>Sulfolobales</taxon>
        <taxon>Sulfolobaceae</taxon>
        <taxon>Metallosphaera</taxon>
    </lineage>
</organism>
<dbReference type="GO" id="GO:0006164">
    <property type="term" value="P:purine nucleotide biosynthetic process"/>
    <property type="evidence" value="ECO:0007669"/>
    <property type="project" value="TreeGrafter"/>
</dbReference>
<dbReference type="Pfam" id="PF13793">
    <property type="entry name" value="Pribosyltran_N"/>
    <property type="match status" value="1"/>
</dbReference>
<evidence type="ECO:0000256" key="10">
    <source>
        <dbReference type="HAMAP-Rule" id="MF_00583"/>
    </source>
</evidence>
<dbReference type="GeneID" id="10492637"/>
<comment type="cofactor">
    <cofactor evidence="10">
        <name>Mg(2+)</name>
        <dbReference type="ChEBI" id="CHEBI:18420"/>
    </cofactor>
    <text evidence="10">Binds 2 Mg(2+) ions per subunit.</text>
</comment>
<dbReference type="OrthoDB" id="371997at2157"/>
<keyword evidence="6 10" id="KW-0418">Kinase</keyword>
<comment type="similarity">
    <text evidence="10">Belongs to the ribose-phosphate pyrophosphokinase family. Class III (archaeal) subfamily.</text>
</comment>
<dbReference type="SUPFAM" id="SSF53271">
    <property type="entry name" value="PRTase-like"/>
    <property type="match status" value="2"/>
</dbReference>
<dbReference type="InterPro" id="IPR029099">
    <property type="entry name" value="Pribosyltran_N"/>
</dbReference>
<feature type="active site" evidence="10">
    <location>
        <position position="188"/>
    </location>
</feature>
<feature type="binding site" evidence="10">
    <location>
        <position position="127"/>
    </location>
    <ligand>
        <name>Mg(2+)</name>
        <dbReference type="ChEBI" id="CHEBI:18420"/>
        <label>1</label>
    </ligand>
</feature>
<keyword evidence="1 10" id="KW-0963">Cytoplasm</keyword>
<feature type="domain" description="Ribose-phosphate pyrophosphokinase N-terminal" evidence="12">
    <location>
        <begin position="1"/>
        <end position="117"/>
    </location>
</feature>
<evidence type="ECO:0000259" key="12">
    <source>
        <dbReference type="Pfam" id="PF13793"/>
    </source>
</evidence>
<evidence type="ECO:0000256" key="7">
    <source>
        <dbReference type="ARBA" id="ARBA00022840"/>
    </source>
</evidence>
<reference evidence="13 14" key="1">
    <citation type="journal article" date="2011" name="J. Bacteriol.">
        <title>Complete genome sequence of Metallosphaera cuprina, a metal sulfide-oxidizing archaeon from a hot spring.</title>
        <authorList>
            <person name="Liu L.J."/>
            <person name="You X.Y."/>
            <person name="Zheng H."/>
            <person name="Wang S."/>
            <person name="Jiang C.Y."/>
            <person name="Liu S.J."/>
        </authorList>
    </citation>
    <scope>NUCLEOTIDE SEQUENCE [LARGE SCALE GENOMIC DNA]</scope>
    <source>
        <strain evidence="13 14">Ar-4</strain>
    </source>
</reference>
<evidence type="ECO:0000259" key="11">
    <source>
        <dbReference type="Pfam" id="PF00156"/>
    </source>
</evidence>
<accession>F4G052</accession>
<dbReference type="EC" id="2.7.6.1" evidence="10"/>
<evidence type="ECO:0000256" key="4">
    <source>
        <dbReference type="ARBA" id="ARBA00022727"/>
    </source>
</evidence>
<evidence type="ECO:0000256" key="2">
    <source>
        <dbReference type="ARBA" id="ARBA00022679"/>
    </source>
</evidence>
<dbReference type="InterPro" id="IPR029057">
    <property type="entry name" value="PRTase-like"/>
</dbReference>
<keyword evidence="14" id="KW-1185">Reference proteome</keyword>
<dbReference type="GO" id="GO:0005524">
    <property type="term" value="F:ATP binding"/>
    <property type="evidence" value="ECO:0007669"/>
    <property type="project" value="UniProtKB-KW"/>
</dbReference>
<keyword evidence="5 10" id="KW-0547">Nucleotide-binding</keyword>
<comment type="function">
    <text evidence="10">Involved in the biosynthesis of the central metabolite phospho-alpha-D-ribosyl-1-pyrophosphate (PRPP) via the transfer of pyrophosphoryl group from ATP to 1-hydroxyl of ribose-5-phosphate (Rib-5-P).</text>
</comment>
<dbReference type="HAMAP" id="MF_00583_A">
    <property type="entry name" value="RibP_PPkinase_A"/>
    <property type="match status" value="1"/>
</dbReference>
<dbReference type="PATRIC" id="fig|1006006.8.peg.446"/>
<dbReference type="Gene3D" id="3.40.50.2020">
    <property type="match status" value="2"/>
</dbReference>
<dbReference type="GO" id="GO:0000287">
    <property type="term" value="F:magnesium ion binding"/>
    <property type="evidence" value="ECO:0007669"/>
    <property type="project" value="UniProtKB-UniRule"/>
</dbReference>
<keyword evidence="2 10" id="KW-0808">Transferase</keyword>
<dbReference type="FunFam" id="3.40.50.2020:FF:000007">
    <property type="entry name" value="Ribose-phosphate pyrophosphokinase"/>
    <property type="match status" value="1"/>
</dbReference>
<dbReference type="GO" id="GO:0002189">
    <property type="term" value="C:ribose phosphate diphosphokinase complex"/>
    <property type="evidence" value="ECO:0007669"/>
    <property type="project" value="TreeGrafter"/>
</dbReference>
<dbReference type="InterPro" id="IPR000836">
    <property type="entry name" value="PRTase_dom"/>
</dbReference>
<feature type="domain" description="Phosphoribosyltransferase" evidence="11">
    <location>
        <begin position="157"/>
        <end position="266"/>
    </location>
</feature>
<keyword evidence="4 10" id="KW-0545">Nucleotide biosynthesis</keyword>
<feature type="binding site" evidence="10">
    <location>
        <position position="165"/>
    </location>
    <ligand>
        <name>Mg(2+)</name>
        <dbReference type="ChEBI" id="CHEBI:18420"/>
        <label>2</label>
    </ligand>
</feature>
<evidence type="ECO:0000256" key="8">
    <source>
        <dbReference type="ARBA" id="ARBA00022842"/>
    </source>
</evidence>
<feature type="binding site" evidence="10">
    <location>
        <begin position="34"/>
        <end position="36"/>
    </location>
    <ligand>
        <name>ATP</name>
        <dbReference type="ChEBI" id="CHEBI:30616"/>
    </ligand>
</feature>
<dbReference type="EMBL" id="CP002656">
    <property type="protein sequence ID" value="AEB94551.1"/>
    <property type="molecule type" value="Genomic_DNA"/>
</dbReference>
<dbReference type="GO" id="GO:0016301">
    <property type="term" value="F:kinase activity"/>
    <property type="evidence" value="ECO:0007669"/>
    <property type="project" value="UniProtKB-KW"/>
</dbReference>
<evidence type="ECO:0000313" key="14">
    <source>
        <dbReference type="Proteomes" id="UP000007812"/>
    </source>
</evidence>
<dbReference type="PANTHER" id="PTHR10210:SF32">
    <property type="entry name" value="RIBOSE-PHOSPHATE PYROPHOSPHOKINASE 2"/>
    <property type="match status" value="1"/>
</dbReference>
<dbReference type="NCBIfam" id="TIGR01251">
    <property type="entry name" value="ribP_PPkin"/>
    <property type="match status" value="1"/>
</dbReference>
<sequence>MIVLGGTASNGIDERLSKIIGAKLVKVEHKVFPDGESYIRVPSSLAGEEVILVQTTQPPQDKNLIELFLTIEAIKDVGATKVTAVVPYLAYSRQDRRFLDGEAISVKTILNLIHSLGASTFITVEPHHPESLSYFPGEVKVVDPLPSLAREIAKVVKRPFVLGPDRGAAGRAERLARELNCDFSYLEKERDRRTGEIKVRGVGLPSLKGFDVILVDDIVSTGGTLLEASKIAYSLGAESVNVVAAHMLLVNGALQKLKQANVKEIIGSNSVVPKERVNLVDISDQIAVKL</sequence>
<keyword evidence="7 10" id="KW-0067">ATP-binding</keyword>
<evidence type="ECO:0000256" key="3">
    <source>
        <dbReference type="ARBA" id="ARBA00022723"/>
    </source>
</evidence>
<comment type="subcellular location">
    <subcellularLocation>
        <location evidence="10">Cytoplasm</location>
    </subcellularLocation>
</comment>
<dbReference type="AlphaFoldDB" id="F4G052"/>
<feature type="binding site" evidence="10">
    <location>
        <position position="216"/>
    </location>
    <ligand>
        <name>D-ribose 5-phosphate</name>
        <dbReference type="ChEBI" id="CHEBI:78346"/>
    </ligand>
</feature>
<dbReference type="InterPro" id="IPR005946">
    <property type="entry name" value="Rib-P_diPkinase"/>
</dbReference>
<dbReference type="STRING" id="1006006.Mcup_0443"/>
<dbReference type="CDD" id="cd06223">
    <property type="entry name" value="PRTases_typeI"/>
    <property type="match status" value="1"/>
</dbReference>
<dbReference type="KEGG" id="mcn:Mcup_0443"/>